<dbReference type="EMBL" id="JAVRET010000121">
    <property type="protein sequence ID" value="MDT0413264.1"/>
    <property type="molecule type" value="Genomic_DNA"/>
</dbReference>
<dbReference type="EMBL" id="JAVRER010000018">
    <property type="protein sequence ID" value="MDT0416645.1"/>
    <property type="molecule type" value="Genomic_DNA"/>
</dbReference>
<reference evidence="3" key="1">
    <citation type="submission" date="2023-07" db="EMBL/GenBank/DDBJ databases">
        <title>30 novel species of actinomycetes from the DSMZ collection.</title>
        <authorList>
            <person name="Nouioui I."/>
        </authorList>
    </citation>
    <scope>NUCLEOTIDE SEQUENCE [LARGE SCALE GENOMIC DNA]</scope>
    <source>
        <strain evidence="3">DSM 41982</strain>
    </source>
</reference>
<keyword evidence="4" id="KW-1185">Reference proteome</keyword>
<organism evidence="2 3">
    <name type="scientific">Streptomyces evansiae</name>
    <dbReference type="NCBI Taxonomy" id="3075535"/>
    <lineage>
        <taxon>Bacteria</taxon>
        <taxon>Bacillati</taxon>
        <taxon>Actinomycetota</taxon>
        <taxon>Actinomycetes</taxon>
        <taxon>Kitasatosporales</taxon>
        <taxon>Streptomycetaceae</taxon>
        <taxon>Streptomyces</taxon>
    </lineage>
</organism>
<reference evidence="2" key="2">
    <citation type="submission" date="2024-03" db="EMBL/GenBank/DDBJ databases">
        <title>30 novel species of actinomycetes from the DSMZ collection.</title>
        <authorList>
            <person name="Nouioui I."/>
        </authorList>
    </citation>
    <scope>NUCLEOTIDE SEQUENCE</scope>
    <source>
        <strain evidence="1 4">DSM 41979</strain>
        <strain evidence="2">DSM 41982</strain>
    </source>
</reference>
<accession>A0ABD5E5Q4</accession>
<evidence type="ECO:0000313" key="3">
    <source>
        <dbReference type="Proteomes" id="UP001183607"/>
    </source>
</evidence>
<protein>
    <submittedName>
        <fullName evidence="2">Uncharacterized protein</fullName>
    </submittedName>
</protein>
<dbReference type="AlphaFoldDB" id="A0ABD5E5Q4"/>
<dbReference type="RefSeq" id="WP_007822300.1">
    <property type="nucleotide sequence ID" value="NZ_JAVRER010000018.1"/>
</dbReference>
<name>A0ABD5E5Q4_9ACTN</name>
<evidence type="ECO:0000313" key="1">
    <source>
        <dbReference type="EMBL" id="MDT0413264.1"/>
    </source>
</evidence>
<evidence type="ECO:0000313" key="2">
    <source>
        <dbReference type="EMBL" id="MDT0416645.1"/>
    </source>
</evidence>
<comment type="caution">
    <text evidence="2">The sequence shown here is derived from an EMBL/GenBank/DDBJ whole genome shotgun (WGS) entry which is preliminary data.</text>
</comment>
<dbReference type="Proteomes" id="UP001183610">
    <property type="component" value="Unassembled WGS sequence"/>
</dbReference>
<proteinExistence type="predicted"/>
<dbReference type="Proteomes" id="UP001183607">
    <property type="component" value="Unassembled WGS sequence"/>
</dbReference>
<evidence type="ECO:0000313" key="4">
    <source>
        <dbReference type="Proteomes" id="UP001183610"/>
    </source>
</evidence>
<sequence>MSSFNTITKLTASTVVASRSLSISDLGTGLSGISGLSAFPFPGLSFGRPEEKKHDERPTQAPAAVVTEQAHAYPIAAAGAGNPMTQHHTMWAFRGLEPWSDPV</sequence>
<gene>
    <name evidence="2" type="ORF">RM574_14220</name>
    <name evidence="1" type="ORF">RM698_29995</name>
</gene>